<keyword evidence="2" id="KW-1133">Transmembrane helix</keyword>
<evidence type="ECO:0000313" key="4">
    <source>
        <dbReference type="Proteomes" id="UP000660680"/>
    </source>
</evidence>
<sequence>MTAPNGPNPPGWQGGPPHQPPAGQHQPPAGQQQPHPSGPYHPAAPQQAAGGPHQPYPGGPHQQPNAGPQQPLAAGQHQPPPGAYQQSPGGAYQFGPPPPPGAGVPGAPPRRRRTGLIVAIVAVVLVAAGVAGFLIFGEKPSPTTPPPTVPTDTARPSPRPDTTEPPLGPDQVAAAREHAEKFVAAINAKDEAAATALTCEKQRPGGVYLTAVEHAPVRLAEKPRLVDVERAVFDVEVEPGRLFALEVVGPETWCVFT</sequence>
<evidence type="ECO:0000313" key="3">
    <source>
        <dbReference type="EMBL" id="GGS22006.1"/>
    </source>
</evidence>
<feature type="compositionally biased region" description="Low complexity" evidence="1">
    <location>
        <begin position="21"/>
        <end position="53"/>
    </location>
</feature>
<evidence type="ECO:0000256" key="1">
    <source>
        <dbReference type="SAM" id="MobiDB-lite"/>
    </source>
</evidence>
<keyword evidence="4" id="KW-1185">Reference proteome</keyword>
<feature type="compositionally biased region" description="Pro residues" evidence="1">
    <location>
        <begin position="1"/>
        <end position="10"/>
    </location>
</feature>
<feature type="region of interest" description="Disordered" evidence="1">
    <location>
        <begin position="1"/>
        <end position="109"/>
    </location>
</feature>
<dbReference type="EMBL" id="BMRB01000001">
    <property type="protein sequence ID" value="GGS22006.1"/>
    <property type="molecule type" value="Genomic_DNA"/>
</dbReference>
<dbReference type="AlphaFoldDB" id="A0A918G768"/>
<reference evidence="3" key="1">
    <citation type="journal article" date="2014" name="Int. J. Syst. Evol. Microbiol.">
        <title>Complete genome sequence of Corynebacterium casei LMG S-19264T (=DSM 44701T), isolated from a smear-ripened cheese.</title>
        <authorList>
            <consortium name="US DOE Joint Genome Institute (JGI-PGF)"/>
            <person name="Walter F."/>
            <person name="Albersmeier A."/>
            <person name="Kalinowski J."/>
            <person name="Ruckert C."/>
        </authorList>
    </citation>
    <scope>NUCLEOTIDE SEQUENCE</scope>
    <source>
        <strain evidence="3">JCM 3276</strain>
    </source>
</reference>
<keyword evidence="2" id="KW-0472">Membrane</keyword>
<gene>
    <name evidence="3" type="ORF">GCM10010171_13520</name>
</gene>
<comment type="caution">
    <text evidence="3">The sequence shown here is derived from an EMBL/GenBank/DDBJ whole genome shotgun (WGS) entry which is preliminary data.</text>
</comment>
<organism evidence="3 4">
    <name type="scientific">Actinokineospora fastidiosa</name>
    <dbReference type="NCBI Taxonomy" id="1816"/>
    <lineage>
        <taxon>Bacteria</taxon>
        <taxon>Bacillati</taxon>
        <taxon>Actinomycetota</taxon>
        <taxon>Actinomycetes</taxon>
        <taxon>Pseudonocardiales</taxon>
        <taxon>Pseudonocardiaceae</taxon>
        <taxon>Actinokineospora</taxon>
    </lineage>
</organism>
<feature type="region of interest" description="Disordered" evidence="1">
    <location>
        <begin position="136"/>
        <end position="170"/>
    </location>
</feature>
<name>A0A918G768_9PSEU</name>
<protein>
    <submittedName>
        <fullName evidence="3">Uncharacterized protein</fullName>
    </submittedName>
</protein>
<feature type="compositionally biased region" description="Pro residues" evidence="1">
    <location>
        <begin position="95"/>
        <end position="108"/>
    </location>
</feature>
<evidence type="ECO:0000256" key="2">
    <source>
        <dbReference type="SAM" id="Phobius"/>
    </source>
</evidence>
<reference evidence="3" key="2">
    <citation type="submission" date="2020-09" db="EMBL/GenBank/DDBJ databases">
        <authorList>
            <person name="Sun Q."/>
            <person name="Ohkuma M."/>
        </authorList>
    </citation>
    <scope>NUCLEOTIDE SEQUENCE</scope>
    <source>
        <strain evidence="3">JCM 3276</strain>
    </source>
</reference>
<dbReference type="Proteomes" id="UP000660680">
    <property type="component" value="Unassembled WGS sequence"/>
</dbReference>
<feature type="transmembrane region" description="Helical" evidence="2">
    <location>
        <begin position="116"/>
        <end position="136"/>
    </location>
</feature>
<accession>A0A918G768</accession>
<keyword evidence="2" id="KW-0812">Transmembrane</keyword>
<proteinExistence type="predicted"/>
<dbReference type="PRINTS" id="PR01217">
    <property type="entry name" value="PRICHEXTENSN"/>
</dbReference>